<dbReference type="InParanoid" id="A0A1Y2E4Y0"/>
<dbReference type="EMBL" id="MCFJ01000005">
    <property type="protein sequence ID" value="ORY66346.1"/>
    <property type="molecule type" value="Genomic_DNA"/>
</dbReference>
<dbReference type="GO" id="GO:0015095">
    <property type="term" value="F:magnesium ion transmembrane transporter activity"/>
    <property type="evidence" value="ECO:0007669"/>
    <property type="project" value="TreeGrafter"/>
</dbReference>
<reference evidence="3 4" key="1">
    <citation type="submission" date="2016-07" db="EMBL/GenBank/DDBJ databases">
        <title>Pervasive Adenine N6-methylation of Active Genes in Fungi.</title>
        <authorList>
            <consortium name="DOE Joint Genome Institute"/>
            <person name="Mondo S.J."/>
            <person name="Dannebaum R.O."/>
            <person name="Kuo R.C."/>
            <person name="Labutti K."/>
            <person name="Haridas S."/>
            <person name="Kuo A."/>
            <person name="Salamov A."/>
            <person name="Ahrendt S.R."/>
            <person name="Lipzen A."/>
            <person name="Sullivan W."/>
            <person name="Andreopoulos W.B."/>
            <person name="Clum A."/>
            <person name="Lindquist E."/>
            <person name="Daum C."/>
            <person name="Ramamoorthy G.K."/>
            <person name="Gryganskyi A."/>
            <person name="Culley D."/>
            <person name="Magnuson J.K."/>
            <person name="James T.Y."/>
            <person name="O'Malley M.A."/>
            <person name="Stajich J.E."/>
            <person name="Spatafora J.W."/>
            <person name="Visel A."/>
            <person name="Grigoriev I.V."/>
        </authorList>
    </citation>
    <scope>NUCLEOTIDE SEQUENCE [LARGE SCALE GENOMIC DNA]</scope>
    <source>
        <strain evidence="3 4">CBS 129021</strain>
    </source>
</reference>
<dbReference type="GO" id="GO:0005886">
    <property type="term" value="C:plasma membrane"/>
    <property type="evidence" value="ECO:0007669"/>
    <property type="project" value="UniProtKB-SubCell"/>
</dbReference>
<organism evidence="3 4">
    <name type="scientific">Pseudomassariella vexata</name>
    <dbReference type="NCBI Taxonomy" id="1141098"/>
    <lineage>
        <taxon>Eukaryota</taxon>
        <taxon>Fungi</taxon>
        <taxon>Dikarya</taxon>
        <taxon>Ascomycota</taxon>
        <taxon>Pezizomycotina</taxon>
        <taxon>Sordariomycetes</taxon>
        <taxon>Xylariomycetidae</taxon>
        <taxon>Amphisphaeriales</taxon>
        <taxon>Pseudomassariaceae</taxon>
        <taxon>Pseudomassariella</taxon>
    </lineage>
</organism>
<comment type="subcellular location">
    <subcellularLocation>
        <location evidence="1">Cell membrane</location>
        <topology evidence="1">Multi-pass membrane protein</topology>
    </subcellularLocation>
</comment>
<dbReference type="InterPro" id="IPR002523">
    <property type="entry name" value="MgTranspt_CorA/ZnTranspt_ZntB"/>
</dbReference>
<evidence type="ECO:0008006" key="5">
    <source>
        <dbReference type="Google" id="ProtNLM"/>
    </source>
</evidence>
<feature type="transmembrane region" description="Helical" evidence="2">
    <location>
        <begin position="522"/>
        <end position="544"/>
    </location>
</feature>
<dbReference type="GO" id="GO:0015087">
    <property type="term" value="F:cobalt ion transmembrane transporter activity"/>
    <property type="evidence" value="ECO:0007669"/>
    <property type="project" value="TreeGrafter"/>
</dbReference>
<accession>A0A1Y2E4Y0</accession>
<dbReference type="Pfam" id="PF01544">
    <property type="entry name" value="CorA"/>
    <property type="match status" value="1"/>
</dbReference>
<protein>
    <recommendedName>
        <fullName evidence="5">ADP-ribosylation factor</fullName>
    </recommendedName>
</protein>
<dbReference type="Gene3D" id="1.20.58.340">
    <property type="entry name" value="Magnesium transport protein CorA, transmembrane region"/>
    <property type="match status" value="1"/>
</dbReference>
<sequence>MASQGHYQPTAQAGDRLRFDDFDDPEVFQRAECEAAADGRKNFVVEFGPHHARIAHDYSLTEFKQLLYTPQDADHPVRWINIWDTTAQKEAVKAIGDKYNFSYRLKCLMMYATDLKDGAQRSTESRAAAARKLAATQIVEMETDIEKAPGADTTRSLETDTGIPLEEVELYFLVKDTLSYSSIDHTDKALCIGANWLHRRPEMSLPPSEADLRLMPPKHWMWLAICDDNTVLSFHETPTVEPTPKGLNIAEWRASYIRNMRSNTLNVLLQQSSQGIHKYERRPLSQSSIRVALERMARPRASRLPSDMTFNGNGQLLTVGEEGASNLFYYLFEDYAAAGPLKAVGKILDDLTPKVLGSAVCRQLGSDHGVDGLANEIQSRKSKSKSIDIIPKLHHLSKELRKLKHLFENYRILIDKIMAPARSDSSSFFHPARRSIGTRMNSTVSDFQEDGDENANAEARAVVLTKSAMNRFDRLRDRLQGVMLNTIEGYFEEINALSNTYFNLTQQKDSQATARLTRSATLLAKLSVFFLPISFMTSYFSIQIEDLYQWWTAGTYWYAFAVIATGSFLCLFFFGRLLMFFSDVLDEWSAAIIDWVRTVLIKMGLQLEAKDVDDYM</sequence>
<dbReference type="Proteomes" id="UP000193689">
    <property type="component" value="Unassembled WGS sequence"/>
</dbReference>
<proteinExistence type="predicted"/>
<keyword evidence="2" id="KW-1133">Transmembrane helix</keyword>
<dbReference type="PANTHER" id="PTHR46494:SF1">
    <property type="entry name" value="CORA FAMILY METAL ION TRANSPORTER (EUROFUNG)"/>
    <property type="match status" value="1"/>
</dbReference>
<dbReference type="OrthoDB" id="5430812at2759"/>
<keyword evidence="2" id="KW-0472">Membrane</keyword>
<evidence type="ECO:0000256" key="1">
    <source>
        <dbReference type="ARBA" id="ARBA00004651"/>
    </source>
</evidence>
<dbReference type="RefSeq" id="XP_040717310.1">
    <property type="nucleotide sequence ID" value="XM_040853907.1"/>
</dbReference>
<keyword evidence="4" id="KW-1185">Reference proteome</keyword>
<dbReference type="GO" id="GO:0000287">
    <property type="term" value="F:magnesium ion binding"/>
    <property type="evidence" value="ECO:0007669"/>
    <property type="project" value="TreeGrafter"/>
</dbReference>
<comment type="caution">
    <text evidence="3">The sequence shown here is derived from an EMBL/GenBank/DDBJ whole genome shotgun (WGS) entry which is preliminary data.</text>
</comment>
<dbReference type="GO" id="GO:0050897">
    <property type="term" value="F:cobalt ion binding"/>
    <property type="evidence" value="ECO:0007669"/>
    <property type="project" value="TreeGrafter"/>
</dbReference>
<feature type="transmembrane region" description="Helical" evidence="2">
    <location>
        <begin position="556"/>
        <end position="574"/>
    </location>
</feature>
<gene>
    <name evidence="3" type="ORF">BCR38DRAFT_177777</name>
</gene>
<evidence type="ECO:0000313" key="4">
    <source>
        <dbReference type="Proteomes" id="UP000193689"/>
    </source>
</evidence>
<dbReference type="PANTHER" id="PTHR46494">
    <property type="entry name" value="CORA FAMILY METAL ION TRANSPORTER (EUROFUNG)"/>
    <property type="match status" value="1"/>
</dbReference>
<evidence type="ECO:0000313" key="3">
    <source>
        <dbReference type="EMBL" id="ORY66346.1"/>
    </source>
</evidence>
<dbReference type="STRING" id="1141098.A0A1Y2E4Y0"/>
<dbReference type="AlphaFoldDB" id="A0A1Y2E4Y0"/>
<name>A0A1Y2E4Y0_9PEZI</name>
<keyword evidence="2" id="KW-0812">Transmembrane</keyword>
<dbReference type="GeneID" id="63770119"/>
<evidence type="ECO:0000256" key="2">
    <source>
        <dbReference type="SAM" id="Phobius"/>
    </source>
</evidence>